<reference evidence="1 2" key="1">
    <citation type="submission" date="2024-04" db="EMBL/GenBank/DDBJ databases">
        <authorList>
            <consortium name="Genoscope - CEA"/>
            <person name="William W."/>
        </authorList>
    </citation>
    <scope>NUCLEOTIDE SEQUENCE [LARGE SCALE GENOMIC DNA]</scope>
</reference>
<proteinExistence type="predicted"/>
<gene>
    <name evidence="1" type="ORF">GSLYS_00021286001</name>
</gene>
<comment type="caution">
    <text evidence="1">The sequence shown here is derived from an EMBL/GenBank/DDBJ whole genome shotgun (WGS) entry which is preliminary data.</text>
</comment>
<dbReference type="Proteomes" id="UP001497497">
    <property type="component" value="Unassembled WGS sequence"/>
</dbReference>
<feature type="non-terminal residue" evidence="1">
    <location>
        <position position="84"/>
    </location>
</feature>
<dbReference type="EMBL" id="CAXITT010001126">
    <property type="protein sequence ID" value="CAL1547969.1"/>
    <property type="molecule type" value="Genomic_DNA"/>
</dbReference>
<accession>A0AAV2ISJ8</accession>
<evidence type="ECO:0000313" key="2">
    <source>
        <dbReference type="Proteomes" id="UP001497497"/>
    </source>
</evidence>
<dbReference type="AlphaFoldDB" id="A0AAV2ISJ8"/>
<protein>
    <submittedName>
        <fullName evidence="1">Uncharacterized protein</fullName>
    </submittedName>
</protein>
<keyword evidence="2" id="KW-1185">Reference proteome</keyword>
<evidence type="ECO:0000313" key="1">
    <source>
        <dbReference type="EMBL" id="CAL1547969.1"/>
    </source>
</evidence>
<organism evidence="1 2">
    <name type="scientific">Lymnaea stagnalis</name>
    <name type="common">Great pond snail</name>
    <name type="synonym">Helix stagnalis</name>
    <dbReference type="NCBI Taxonomy" id="6523"/>
    <lineage>
        <taxon>Eukaryota</taxon>
        <taxon>Metazoa</taxon>
        <taxon>Spiralia</taxon>
        <taxon>Lophotrochozoa</taxon>
        <taxon>Mollusca</taxon>
        <taxon>Gastropoda</taxon>
        <taxon>Heterobranchia</taxon>
        <taxon>Euthyneura</taxon>
        <taxon>Panpulmonata</taxon>
        <taxon>Hygrophila</taxon>
        <taxon>Lymnaeoidea</taxon>
        <taxon>Lymnaeidae</taxon>
        <taxon>Lymnaea</taxon>
    </lineage>
</organism>
<sequence length="84" mass="9206">MPGLNEYLFDGKDLEVTSQMKSDFDLDGFIIVRGLLNAEELDIIEEAVNGPDSLTSYAYGNDDGEGREARMCLWNNPGNDTTGA</sequence>
<name>A0AAV2ISJ8_LYMST</name>